<name>A0A1Y5I8K7_OSTTA</name>
<reference evidence="4" key="1">
    <citation type="submission" date="2017-04" db="EMBL/GenBank/DDBJ databases">
        <title>Population genomics of picophytoplankton unveils novel chromosome hypervariability.</title>
        <authorList>
            <consortium name="DOE Joint Genome Institute"/>
            <person name="Blanc-Mathieu R."/>
            <person name="Krasovec M."/>
            <person name="Hebrard M."/>
            <person name="Yau S."/>
            <person name="Desgranges E."/>
            <person name="Martin J."/>
            <person name="Schackwitz W."/>
            <person name="Kuo A."/>
            <person name="Salin G."/>
            <person name="Donnadieu C."/>
            <person name="Desdevises Y."/>
            <person name="Sanchez-Ferandin S."/>
            <person name="Moreau H."/>
            <person name="Rivals E."/>
            <person name="Grigoriev I.V."/>
            <person name="Grimsley N."/>
            <person name="Eyre-Walker A."/>
            <person name="Piganeau G."/>
        </authorList>
    </citation>
    <scope>NUCLEOTIDE SEQUENCE [LARGE SCALE GENOMIC DNA]</scope>
    <source>
        <strain evidence="4">RCC 1115</strain>
    </source>
</reference>
<accession>A0A1Y5I8K7</accession>
<dbReference type="Pfam" id="PF00389">
    <property type="entry name" value="2-Hacid_dh"/>
    <property type="match status" value="1"/>
</dbReference>
<dbReference type="PANTHER" id="PTHR42938:SF25">
    <property type="entry name" value="D-ISOMER SPECIFIC 2-HYDROXYACID DEHYDROGENASE FAMILY PROTEIN"/>
    <property type="match status" value="1"/>
</dbReference>
<dbReference type="Proteomes" id="UP000195557">
    <property type="component" value="Unassembled WGS sequence"/>
</dbReference>
<dbReference type="SUPFAM" id="SSF51735">
    <property type="entry name" value="NAD(P)-binding Rossmann-fold domains"/>
    <property type="match status" value="1"/>
</dbReference>
<evidence type="ECO:0000259" key="3">
    <source>
        <dbReference type="Pfam" id="PF02826"/>
    </source>
</evidence>
<dbReference type="InterPro" id="IPR036291">
    <property type="entry name" value="NAD(P)-bd_dom_sf"/>
</dbReference>
<feature type="domain" description="D-isomer specific 2-hydroxyacid dehydrogenase NAD-binding" evidence="3">
    <location>
        <begin position="118"/>
        <end position="297"/>
    </location>
</feature>
<gene>
    <name evidence="4" type="ORF">BE221DRAFT_168943</name>
</gene>
<evidence type="ECO:0000256" key="1">
    <source>
        <dbReference type="RuleBase" id="RU003719"/>
    </source>
</evidence>
<dbReference type="AlphaFoldDB" id="A0A1Y5I8K7"/>
<sequence>MRRIRVLFCCEHSFPAGFACTLAALTSSEREYVDVVRVDRDDVHREIAACDVAVPLMTRLDAETLKIGAAGRLRLVVQFGVGLEGVDIRAATACGVRVARIPSERTGNASSTAEMAVFLLLAALRETNEMRTSIAGSRLGNPCGRSLEDCEVMIVGMGAIGVKIAERLRGFGCSMTAARNRAWDASTVPDGINDGCSISDAKKFDLLLGNADAVVLACTQDASNKGMIDAAFLAKMKPNAALVNIARGGLFNRDDILSALNSGHLGYLASDVAWSEPVDPSDELVNHHRAYFTPHVGGVTQSSYRTMGRIIANVAVALSEDEIDSLADIQIVN</sequence>
<evidence type="ECO:0000259" key="2">
    <source>
        <dbReference type="Pfam" id="PF00389"/>
    </source>
</evidence>
<keyword evidence="1" id="KW-0560">Oxidoreductase</keyword>
<comment type="similarity">
    <text evidence="1">Belongs to the D-isomer specific 2-hydroxyacid dehydrogenase family.</text>
</comment>
<dbReference type="EMBL" id="KZ155785">
    <property type="protein sequence ID" value="OUS45908.1"/>
    <property type="molecule type" value="Genomic_DNA"/>
</dbReference>
<organism evidence="4">
    <name type="scientific">Ostreococcus tauri</name>
    <name type="common">Marine green alga</name>
    <dbReference type="NCBI Taxonomy" id="70448"/>
    <lineage>
        <taxon>Eukaryota</taxon>
        <taxon>Viridiplantae</taxon>
        <taxon>Chlorophyta</taxon>
        <taxon>Mamiellophyceae</taxon>
        <taxon>Mamiellales</taxon>
        <taxon>Bathycoccaceae</taxon>
        <taxon>Ostreococcus</taxon>
    </lineage>
</organism>
<dbReference type="GO" id="GO:0051287">
    <property type="term" value="F:NAD binding"/>
    <property type="evidence" value="ECO:0007669"/>
    <property type="project" value="InterPro"/>
</dbReference>
<proteinExistence type="inferred from homology"/>
<dbReference type="eggNOG" id="KOG0069">
    <property type="taxonomic scope" value="Eukaryota"/>
</dbReference>
<dbReference type="Pfam" id="PF02826">
    <property type="entry name" value="2-Hacid_dh_C"/>
    <property type="match status" value="1"/>
</dbReference>
<dbReference type="InterPro" id="IPR006140">
    <property type="entry name" value="D-isomer_DH_NAD-bd"/>
</dbReference>
<dbReference type="Gene3D" id="3.40.50.720">
    <property type="entry name" value="NAD(P)-binding Rossmann-like Domain"/>
    <property type="match status" value="2"/>
</dbReference>
<dbReference type="PANTHER" id="PTHR42938">
    <property type="entry name" value="FORMATE DEHYDROGENASE 1"/>
    <property type="match status" value="1"/>
</dbReference>
<dbReference type="InterPro" id="IPR006139">
    <property type="entry name" value="D-isomer_2_OHA_DH_cat_dom"/>
</dbReference>
<protein>
    <submittedName>
        <fullName evidence="4">Oxidoreductase family protein</fullName>
    </submittedName>
</protein>
<feature type="domain" description="D-isomer specific 2-hydroxyacid dehydrogenase catalytic" evidence="2">
    <location>
        <begin position="30"/>
        <end position="319"/>
    </location>
</feature>
<evidence type="ECO:0000313" key="4">
    <source>
        <dbReference type="EMBL" id="OUS45908.1"/>
    </source>
</evidence>
<dbReference type="GO" id="GO:0004617">
    <property type="term" value="F:phosphoglycerate dehydrogenase activity"/>
    <property type="evidence" value="ECO:0007669"/>
    <property type="project" value="TreeGrafter"/>
</dbReference>
<dbReference type="SUPFAM" id="SSF52283">
    <property type="entry name" value="Formate/glycerate dehydrogenase catalytic domain-like"/>
    <property type="match status" value="1"/>
</dbReference>